<feature type="transmembrane region" description="Helical" evidence="5">
    <location>
        <begin position="85"/>
        <end position="105"/>
    </location>
</feature>
<keyword evidence="2 5" id="KW-0812">Transmembrane</keyword>
<dbReference type="GO" id="GO:0012505">
    <property type="term" value="C:endomembrane system"/>
    <property type="evidence" value="ECO:0007669"/>
    <property type="project" value="UniProtKB-SubCell"/>
</dbReference>
<dbReference type="Pfam" id="PF04750">
    <property type="entry name" value="Far-17a_AIG1"/>
    <property type="match status" value="1"/>
</dbReference>
<feature type="transmembrane region" description="Helical" evidence="5">
    <location>
        <begin position="250"/>
        <end position="272"/>
    </location>
</feature>
<evidence type="ECO:0000256" key="3">
    <source>
        <dbReference type="ARBA" id="ARBA00022989"/>
    </source>
</evidence>
<evidence type="ECO:0000256" key="1">
    <source>
        <dbReference type="ARBA" id="ARBA00004127"/>
    </source>
</evidence>
<evidence type="ECO:0000256" key="2">
    <source>
        <dbReference type="ARBA" id="ARBA00022692"/>
    </source>
</evidence>
<feature type="transmembrane region" description="Helical" evidence="5">
    <location>
        <begin position="126"/>
        <end position="155"/>
    </location>
</feature>
<evidence type="ECO:0000256" key="5">
    <source>
        <dbReference type="SAM" id="Phobius"/>
    </source>
</evidence>
<evidence type="ECO:0000313" key="6">
    <source>
        <dbReference type="EMBL" id="CAD9686964.1"/>
    </source>
</evidence>
<protein>
    <submittedName>
        <fullName evidence="6">Uncharacterized protein</fullName>
    </submittedName>
</protein>
<dbReference type="GO" id="GO:0016020">
    <property type="term" value="C:membrane"/>
    <property type="evidence" value="ECO:0007669"/>
    <property type="project" value="InterPro"/>
</dbReference>
<proteinExistence type="predicted"/>
<organism evidence="6">
    <name type="scientific">Mucochytrium quahogii</name>
    <dbReference type="NCBI Taxonomy" id="96639"/>
    <lineage>
        <taxon>Eukaryota</taxon>
        <taxon>Sar</taxon>
        <taxon>Stramenopiles</taxon>
        <taxon>Bigyra</taxon>
        <taxon>Labyrinthulomycetes</taxon>
        <taxon>Thraustochytrida</taxon>
        <taxon>Thraustochytriidae</taxon>
        <taxon>Mucochytrium</taxon>
    </lineage>
</organism>
<evidence type="ECO:0000256" key="4">
    <source>
        <dbReference type="ARBA" id="ARBA00023136"/>
    </source>
</evidence>
<gene>
    <name evidence="6" type="ORF">QSP1433_LOCUS9345</name>
</gene>
<accession>A0A7S2S1R3</accession>
<dbReference type="EMBL" id="HBHK01014855">
    <property type="protein sequence ID" value="CAD9686964.1"/>
    <property type="molecule type" value="Transcribed_RNA"/>
</dbReference>
<feature type="transmembrane region" description="Helical" evidence="5">
    <location>
        <begin position="293"/>
        <end position="314"/>
    </location>
</feature>
<dbReference type="InterPro" id="IPR006838">
    <property type="entry name" value="ADTRP_AIG1"/>
</dbReference>
<sequence>MGARKRVGKGGDEATSDITREVKMERFGPWNYPVWEDWQLEWARSVALKTLMWMLAYVALFAWVISEHNDEAVEPFNADEMWRVYMTGGCAVLSWFTLYTDLMKATPPERGDFKMTLLENNVNGHYSYLTFHIMWLTFLYWTTCLVAEIAWVWGVTHHEDIAWARKVLRFCYASSSVVAGLGVTLAVLFLKFNWFEPKWRKEVLELYEKRGFNFFGPLILFNHLSQTPIAMLDMYLIKNKTLYAITSPEFVTLAVFLACYGIFYISLTHVNFRMSNTYPYPFFHAVFASWKSEVIFVSVIIVFLNMVTAGMYSLGHVTS</sequence>
<feature type="transmembrane region" description="Helical" evidence="5">
    <location>
        <begin position="211"/>
        <end position="230"/>
    </location>
</feature>
<dbReference type="AlphaFoldDB" id="A0A7S2S1R3"/>
<keyword evidence="4 5" id="KW-0472">Membrane</keyword>
<keyword evidence="3 5" id="KW-1133">Transmembrane helix</keyword>
<name>A0A7S2S1R3_9STRA</name>
<feature type="transmembrane region" description="Helical" evidence="5">
    <location>
        <begin position="46"/>
        <end position="65"/>
    </location>
</feature>
<comment type="subcellular location">
    <subcellularLocation>
        <location evidence="1">Endomembrane system</location>
        <topology evidence="1">Multi-pass membrane protein</topology>
    </subcellularLocation>
</comment>
<reference evidence="6" key="1">
    <citation type="submission" date="2021-01" db="EMBL/GenBank/DDBJ databases">
        <authorList>
            <person name="Corre E."/>
            <person name="Pelletier E."/>
            <person name="Niang G."/>
            <person name="Scheremetjew M."/>
            <person name="Finn R."/>
            <person name="Kale V."/>
            <person name="Holt S."/>
            <person name="Cochrane G."/>
            <person name="Meng A."/>
            <person name="Brown T."/>
            <person name="Cohen L."/>
        </authorList>
    </citation>
    <scope>NUCLEOTIDE SEQUENCE</scope>
    <source>
        <strain evidence="6">NY070348D</strain>
    </source>
</reference>
<feature type="transmembrane region" description="Helical" evidence="5">
    <location>
        <begin position="167"/>
        <end position="190"/>
    </location>
</feature>